<dbReference type="Proteomes" id="UP001500177">
    <property type="component" value="Unassembled WGS sequence"/>
</dbReference>
<accession>A0ABN2AQQ1</accession>
<organism evidence="8 9">
    <name type="scientific">Brevibacterium permense</name>
    <dbReference type="NCBI Taxonomy" id="234834"/>
    <lineage>
        <taxon>Bacteria</taxon>
        <taxon>Bacillati</taxon>
        <taxon>Actinomycetota</taxon>
        <taxon>Actinomycetes</taxon>
        <taxon>Micrococcales</taxon>
        <taxon>Brevibacteriaceae</taxon>
        <taxon>Brevibacterium</taxon>
    </lineage>
</organism>
<dbReference type="SUPFAM" id="SSF53659">
    <property type="entry name" value="Isocitrate/Isopropylmalate dehydrogenase-like"/>
    <property type="match status" value="1"/>
</dbReference>
<dbReference type="Gene3D" id="3.40.718.10">
    <property type="entry name" value="Isopropylmalate Dehydrogenase"/>
    <property type="match status" value="1"/>
</dbReference>
<evidence type="ECO:0000256" key="3">
    <source>
        <dbReference type="ARBA" id="ARBA00022723"/>
    </source>
</evidence>
<dbReference type="PANTHER" id="PTHR43275">
    <property type="entry name" value="D-MALATE DEHYDROGENASE [DECARBOXYLATING]"/>
    <property type="match status" value="1"/>
</dbReference>
<dbReference type="InterPro" id="IPR050501">
    <property type="entry name" value="ICDH/IPMDH"/>
</dbReference>
<reference evidence="8 9" key="1">
    <citation type="journal article" date="2019" name="Int. J. Syst. Evol. Microbiol.">
        <title>The Global Catalogue of Microorganisms (GCM) 10K type strain sequencing project: providing services to taxonomists for standard genome sequencing and annotation.</title>
        <authorList>
            <consortium name="The Broad Institute Genomics Platform"/>
            <consortium name="The Broad Institute Genome Sequencing Center for Infectious Disease"/>
            <person name="Wu L."/>
            <person name="Ma J."/>
        </authorList>
    </citation>
    <scope>NUCLEOTIDE SEQUENCE [LARGE SCALE GENOMIC DNA]</scope>
    <source>
        <strain evidence="8 9">JCM 13318</strain>
    </source>
</reference>
<evidence type="ECO:0000259" key="7">
    <source>
        <dbReference type="SMART" id="SM01329"/>
    </source>
</evidence>
<evidence type="ECO:0000256" key="2">
    <source>
        <dbReference type="ARBA" id="ARBA00001946"/>
    </source>
</evidence>
<dbReference type="SMART" id="SM01329">
    <property type="entry name" value="Iso_dh"/>
    <property type="match status" value="1"/>
</dbReference>
<proteinExistence type="predicted"/>
<dbReference type="PANTHER" id="PTHR43275:SF1">
    <property type="entry name" value="D-MALATE DEHYDROGENASE [DECARBOXYLATING]"/>
    <property type="match status" value="1"/>
</dbReference>
<name>A0ABN2AQQ1_9MICO</name>
<dbReference type="InterPro" id="IPR024084">
    <property type="entry name" value="IsoPropMal-DH-like_dom"/>
</dbReference>
<protein>
    <submittedName>
        <fullName evidence="8">3-isopropylmalate dehydrogenase</fullName>
    </submittedName>
</protein>
<comment type="caution">
    <text evidence="8">The sequence shown here is derived from an EMBL/GenBank/DDBJ whole genome shotgun (WGS) entry which is preliminary data.</text>
</comment>
<feature type="domain" description="Isopropylmalate dehydrogenase-like" evidence="7">
    <location>
        <begin position="15"/>
        <end position="351"/>
    </location>
</feature>
<keyword evidence="4" id="KW-0560">Oxidoreductase</keyword>
<keyword evidence="6" id="KW-0464">Manganese</keyword>
<sequence length="356" mass="38208">MYREIESYSVSMKFSIAVMPGDGIGNEVVPEGLKVLKRAIEVSGEPVELELTDYKVGAQRYHETGETLTDEELESLREHDAIFFGACGDPSVPSGVLERGVILKMRFGLGHAVNLRPSKLFAGVTSPLAEPGKIDFVVVREGTEGSYTGSGGSVRTDTPQEVATEVSVNTWYGVERAVRDAFARAQARNKKLTYVHKHNVMVHAGHLWRRVVEKVGQEFPEVAVNYEHTDACTIYMVTNPERYDVIVTDNLFGDILTDLAAAVTGGIGLAASGNLNVEGTAPSLFEPIHGSAPDIAGQQIADPTASILSGALMASHLGLETVAKAIETAVETDLAERDGTKRSTAEVGDAIAARLR</sequence>
<dbReference type="EMBL" id="BAAALX010000017">
    <property type="protein sequence ID" value="GAA1523885.1"/>
    <property type="molecule type" value="Genomic_DNA"/>
</dbReference>
<evidence type="ECO:0000256" key="4">
    <source>
        <dbReference type="ARBA" id="ARBA00023002"/>
    </source>
</evidence>
<keyword evidence="9" id="KW-1185">Reference proteome</keyword>
<dbReference type="InterPro" id="IPR019818">
    <property type="entry name" value="IsoCit/isopropylmalate_DH_CS"/>
</dbReference>
<dbReference type="PROSITE" id="PS00470">
    <property type="entry name" value="IDH_IMDH"/>
    <property type="match status" value="1"/>
</dbReference>
<evidence type="ECO:0000256" key="5">
    <source>
        <dbReference type="ARBA" id="ARBA00023027"/>
    </source>
</evidence>
<keyword evidence="3" id="KW-0479">Metal-binding</keyword>
<dbReference type="NCBIfam" id="NF002898">
    <property type="entry name" value="PRK03437.1"/>
    <property type="match status" value="1"/>
</dbReference>
<evidence type="ECO:0000313" key="8">
    <source>
        <dbReference type="EMBL" id="GAA1523885.1"/>
    </source>
</evidence>
<comment type="cofactor">
    <cofactor evidence="2">
        <name>Mg(2+)</name>
        <dbReference type="ChEBI" id="CHEBI:18420"/>
    </cofactor>
</comment>
<evidence type="ECO:0000256" key="6">
    <source>
        <dbReference type="ARBA" id="ARBA00023211"/>
    </source>
</evidence>
<dbReference type="Pfam" id="PF00180">
    <property type="entry name" value="Iso_dh"/>
    <property type="match status" value="1"/>
</dbReference>
<evidence type="ECO:0000313" key="9">
    <source>
        <dbReference type="Proteomes" id="UP001500177"/>
    </source>
</evidence>
<gene>
    <name evidence="8" type="ORF">GCM10009690_29100</name>
</gene>
<evidence type="ECO:0000256" key="1">
    <source>
        <dbReference type="ARBA" id="ARBA00001936"/>
    </source>
</evidence>
<keyword evidence="5" id="KW-0520">NAD</keyword>
<comment type="cofactor">
    <cofactor evidence="1">
        <name>Mn(2+)</name>
        <dbReference type="ChEBI" id="CHEBI:29035"/>
    </cofactor>
</comment>